<keyword evidence="4" id="KW-0145">Chemotaxis</keyword>
<dbReference type="FunFam" id="1.10.287.950:FF:000001">
    <property type="entry name" value="Methyl-accepting chemotaxis sensory transducer"/>
    <property type="match status" value="1"/>
</dbReference>
<dbReference type="Pfam" id="PF00015">
    <property type="entry name" value="MCPsignal"/>
    <property type="match status" value="1"/>
</dbReference>
<evidence type="ECO:0000256" key="9">
    <source>
        <dbReference type="ARBA" id="ARBA00029447"/>
    </source>
</evidence>
<protein>
    <submittedName>
        <fullName evidence="15">Methyl-accepting chemotaxis protein</fullName>
    </submittedName>
</protein>
<dbReference type="CDD" id="cd06225">
    <property type="entry name" value="HAMP"/>
    <property type="match status" value="1"/>
</dbReference>
<evidence type="ECO:0000256" key="6">
    <source>
        <dbReference type="ARBA" id="ARBA00022989"/>
    </source>
</evidence>
<evidence type="ECO:0000259" key="13">
    <source>
        <dbReference type="PROSITE" id="PS50885"/>
    </source>
</evidence>
<dbReference type="AlphaFoldDB" id="A0A9E6PPM4"/>
<evidence type="ECO:0000256" key="8">
    <source>
        <dbReference type="ARBA" id="ARBA00023224"/>
    </source>
</evidence>
<evidence type="ECO:0000259" key="12">
    <source>
        <dbReference type="PROSITE" id="PS50111"/>
    </source>
</evidence>
<dbReference type="PANTHER" id="PTHR32089">
    <property type="entry name" value="METHYL-ACCEPTING CHEMOTAXIS PROTEIN MCPB"/>
    <property type="match status" value="1"/>
</dbReference>
<dbReference type="Gene3D" id="1.20.1440.210">
    <property type="match status" value="2"/>
</dbReference>
<dbReference type="SUPFAM" id="SSF58104">
    <property type="entry name" value="Methyl-accepting chemotaxis protein (MCP) signaling domain"/>
    <property type="match status" value="1"/>
</dbReference>
<sequence>MLAPLNRLLENISVRAKLTLGFGAVMLLTLLIALTGWLGIQALGDRSDRILDIAKLNDLTRDVRNSRLFYSINPDAERAAAVVKLLDSLDNHLAHDRSVFHSPASQPLLDTATTVAKSYRAHFNDFSQAVQARDATRAVFGGHADLAVAQLKKLMEMATSPNGDQAQIDNLVKAQTVVQQARFQLRGYSYSLKPELQKPARDAIEDAITYIKTLPGHLPASSDSDVQRLLQAMTSYRDTVALFADAQGKADSAQVQLDGDIRNLLAATQQLSQDQVDQRRDDVLAARNLLGGALLAALLLGVIAAWAITRLIVGPLMETLRRAEQVASGNLTDHSTVSRRDELGLLQLSMQRMTVNLRELIGGLRDGVIRISGAAEQLSAVTEQTRSGVNNQKHETDQVATAMNEMAATVQDVARNAEQASSAAVNASHEARAGDEVLAQAMAQIERLAGEVGNSTAAMNDLKQESDKIGSVLDVIKSVAQQTNLLALNAAIEAARAGEAGRGFAVVADEVRSLAQRTQSSTEEIEQLITGLQGGTDKVALSLESSRALTHSSVELTRQAGTSLHGISESVQAIESMNHQIATAAEQQSAVAEEINRSVINVRDISEQTSAASEETASSSVELTRLGNHLQMLVGKFTL</sequence>
<keyword evidence="2" id="KW-1003">Cell membrane</keyword>
<proteinExistence type="inferred from homology"/>
<evidence type="ECO:0000256" key="1">
    <source>
        <dbReference type="ARBA" id="ARBA00004651"/>
    </source>
</evidence>
<comment type="similarity">
    <text evidence="9">Belongs to the methyl-accepting chemotaxis (MCP) protein family.</text>
</comment>
<reference evidence="15 16" key="1">
    <citation type="journal article" date="2020" name="Microorganisms">
        <title>Reliable Identification of Environmental Pseudomonas Isolates Using the rpoD Gene.</title>
        <authorList>
            <consortium name="The Broad Institute Genome Sequencing Platform"/>
            <person name="Girard L."/>
            <person name="Lood C."/>
            <person name="Rokni-Zadeh H."/>
            <person name="van Noort V."/>
            <person name="Lavigne R."/>
            <person name="De Mot R."/>
        </authorList>
    </citation>
    <scope>NUCLEOTIDE SEQUENCE [LARGE SCALE GENOMIC DNA]</scope>
    <source>
        <strain evidence="15 16">RW8P3</strain>
    </source>
</reference>
<comment type="subcellular location">
    <subcellularLocation>
        <location evidence="1">Cell membrane</location>
        <topology evidence="1">Multi-pass membrane protein</topology>
    </subcellularLocation>
</comment>
<feature type="domain" description="HAMP" evidence="13">
    <location>
        <begin position="310"/>
        <end position="362"/>
    </location>
</feature>
<dbReference type="PANTHER" id="PTHR32089:SF120">
    <property type="entry name" value="METHYL-ACCEPTING CHEMOTAXIS PROTEIN TLPQ"/>
    <property type="match status" value="1"/>
</dbReference>
<dbReference type="Pfam" id="PF16591">
    <property type="entry name" value="HBM"/>
    <property type="match status" value="1"/>
</dbReference>
<keyword evidence="16" id="KW-1185">Reference proteome</keyword>
<evidence type="ECO:0000256" key="2">
    <source>
        <dbReference type="ARBA" id="ARBA00022475"/>
    </source>
</evidence>
<evidence type="ECO:0000256" key="7">
    <source>
        <dbReference type="ARBA" id="ARBA00023136"/>
    </source>
</evidence>
<dbReference type="PROSITE" id="PS50111">
    <property type="entry name" value="CHEMOTAXIS_TRANSDUC_2"/>
    <property type="match status" value="1"/>
</dbReference>
<evidence type="ECO:0000313" key="16">
    <source>
        <dbReference type="Proteomes" id="UP000634530"/>
    </source>
</evidence>
<feature type="transmembrane region" description="Helical" evidence="11">
    <location>
        <begin position="20"/>
        <end position="40"/>
    </location>
</feature>
<accession>A0A9E6PPM4</accession>
<dbReference type="GO" id="GO:0007165">
    <property type="term" value="P:signal transduction"/>
    <property type="evidence" value="ECO:0007669"/>
    <property type="project" value="UniProtKB-KW"/>
</dbReference>
<evidence type="ECO:0000313" key="15">
    <source>
        <dbReference type="EMBL" id="QXI30742.1"/>
    </source>
</evidence>
<evidence type="ECO:0000256" key="11">
    <source>
        <dbReference type="SAM" id="Phobius"/>
    </source>
</evidence>
<keyword evidence="8 10" id="KW-0807">Transducer</keyword>
<dbReference type="Proteomes" id="UP000634530">
    <property type="component" value="Chromosome"/>
</dbReference>
<evidence type="ECO:0000256" key="5">
    <source>
        <dbReference type="ARBA" id="ARBA00022692"/>
    </source>
</evidence>
<organism evidence="15 16">
    <name type="scientific">Pseudomonas vanderleydeniana</name>
    <dbReference type="NCBI Taxonomy" id="2745495"/>
    <lineage>
        <taxon>Bacteria</taxon>
        <taxon>Pseudomonadati</taxon>
        <taxon>Pseudomonadota</taxon>
        <taxon>Gammaproteobacteria</taxon>
        <taxon>Pseudomonadales</taxon>
        <taxon>Pseudomonadaceae</taxon>
        <taxon>Pseudomonas</taxon>
    </lineage>
</organism>
<evidence type="ECO:0000259" key="14">
    <source>
        <dbReference type="PROSITE" id="PS51753"/>
    </source>
</evidence>
<evidence type="ECO:0000256" key="3">
    <source>
        <dbReference type="ARBA" id="ARBA00022481"/>
    </source>
</evidence>
<keyword evidence="3" id="KW-0488">Methylation</keyword>
<dbReference type="SMART" id="SM00283">
    <property type="entry name" value="MA"/>
    <property type="match status" value="1"/>
</dbReference>
<evidence type="ECO:0000256" key="4">
    <source>
        <dbReference type="ARBA" id="ARBA00022500"/>
    </source>
</evidence>
<dbReference type="InterPro" id="IPR004089">
    <property type="entry name" value="MCPsignal_dom"/>
</dbReference>
<dbReference type="CDD" id="cd11386">
    <property type="entry name" value="MCP_signal"/>
    <property type="match status" value="1"/>
</dbReference>
<gene>
    <name evidence="15" type="ORF">HU752_012690</name>
</gene>
<feature type="domain" description="HBM" evidence="14">
    <location>
        <begin position="45"/>
        <end position="283"/>
    </location>
</feature>
<dbReference type="GO" id="GO:0006935">
    <property type="term" value="P:chemotaxis"/>
    <property type="evidence" value="ECO:0007669"/>
    <property type="project" value="UniProtKB-KW"/>
</dbReference>
<feature type="transmembrane region" description="Helical" evidence="11">
    <location>
        <begin position="289"/>
        <end position="308"/>
    </location>
</feature>
<keyword evidence="6 11" id="KW-1133">Transmembrane helix</keyword>
<evidence type="ECO:0000256" key="10">
    <source>
        <dbReference type="PROSITE-ProRule" id="PRU00284"/>
    </source>
</evidence>
<dbReference type="SMART" id="SM00304">
    <property type="entry name" value="HAMP"/>
    <property type="match status" value="2"/>
</dbReference>
<feature type="domain" description="Methyl-accepting transducer" evidence="12">
    <location>
        <begin position="367"/>
        <end position="603"/>
    </location>
</feature>
<dbReference type="PROSITE" id="PS51753">
    <property type="entry name" value="HBM"/>
    <property type="match status" value="1"/>
</dbReference>
<dbReference type="SMART" id="SM01358">
    <property type="entry name" value="HBM"/>
    <property type="match status" value="1"/>
</dbReference>
<dbReference type="KEGG" id="pvw:HU752_012690"/>
<dbReference type="Gene3D" id="1.10.287.950">
    <property type="entry name" value="Methyl-accepting chemotaxis protein"/>
    <property type="match status" value="1"/>
</dbReference>
<dbReference type="PROSITE" id="PS50885">
    <property type="entry name" value="HAMP"/>
    <property type="match status" value="1"/>
</dbReference>
<dbReference type="InterPro" id="IPR032255">
    <property type="entry name" value="HBM"/>
</dbReference>
<dbReference type="Pfam" id="PF00672">
    <property type="entry name" value="HAMP"/>
    <property type="match status" value="1"/>
</dbReference>
<keyword evidence="7 11" id="KW-0472">Membrane</keyword>
<keyword evidence="5 11" id="KW-0812">Transmembrane</keyword>
<dbReference type="InterPro" id="IPR003660">
    <property type="entry name" value="HAMP_dom"/>
</dbReference>
<dbReference type="EMBL" id="CP077093">
    <property type="protein sequence ID" value="QXI30742.1"/>
    <property type="molecule type" value="Genomic_DNA"/>
</dbReference>
<reference evidence="15 16" key="2">
    <citation type="journal article" date="2021" name="Microorganisms">
        <title>The Ever-Expanding Pseudomonas Genus: Description of 43 New Species and Partition of the Pseudomonas putida Group.</title>
        <authorList>
            <person name="Girard L."/>
            <person name="Lood C."/>
            <person name="Hofte M."/>
            <person name="Vandamme P."/>
            <person name="Rokni-Zadeh H."/>
            <person name="van Noort V."/>
            <person name="Lavigne R."/>
            <person name="De Mot R."/>
        </authorList>
    </citation>
    <scope>NUCLEOTIDE SEQUENCE [LARGE SCALE GENOMIC DNA]</scope>
    <source>
        <strain evidence="15 16">RW8P3</strain>
    </source>
</reference>
<name>A0A9E6PPM4_9PSED</name>
<dbReference type="GO" id="GO:0005886">
    <property type="term" value="C:plasma membrane"/>
    <property type="evidence" value="ECO:0007669"/>
    <property type="project" value="UniProtKB-SubCell"/>
</dbReference>